<dbReference type="RefSeq" id="WP_128174708.1">
    <property type="nucleotide sequence ID" value="NZ_CP071409.1"/>
</dbReference>
<dbReference type="NCBIfam" id="NF008623">
    <property type="entry name" value="PRK11609.1"/>
    <property type="match status" value="1"/>
</dbReference>
<proteinExistence type="inferred from homology"/>
<name>A0A443II79_9GAMM</name>
<evidence type="ECO:0000256" key="1">
    <source>
        <dbReference type="ARBA" id="ARBA00006336"/>
    </source>
</evidence>
<keyword evidence="2" id="KW-0662">Pyridine nucleotide biosynthesis</keyword>
<comment type="similarity">
    <text evidence="1">Belongs to the isochorismatase family.</text>
</comment>
<dbReference type="InterPro" id="IPR000868">
    <property type="entry name" value="Isochorismatase-like_dom"/>
</dbReference>
<reference evidence="10 11" key="1">
    <citation type="submission" date="2014-04" db="EMBL/GenBank/DDBJ databases">
        <title>Draft genome sequence of Pantoea beijingensis strain LMG 27579, an emerging pathogen to Pleurotus eryngii with potential industrial application.</title>
        <authorList>
            <person name="Xu F."/>
            <person name="Liu Y."/>
            <person name="Wang S."/>
            <person name="Yin Y."/>
            <person name="Ma Y."/>
            <person name="Zhao S."/>
            <person name="Rong C."/>
        </authorList>
    </citation>
    <scope>NUCLEOTIDE SEQUENCE [LARGE SCALE GENOMIC DNA]</scope>
    <source>
        <strain evidence="10 11">LMG 27579</strain>
    </source>
</reference>
<accession>A0A443II79</accession>
<dbReference type="EMBL" id="JMEE01000001">
    <property type="protein sequence ID" value="RWR03767.1"/>
    <property type="molecule type" value="Genomic_DNA"/>
</dbReference>
<evidence type="ECO:0000256" key="6">
    <source>
        <dbReference type="ARBA" id="ARBA00039017"/>
    </source>
</evidence>
<evidence type="ECO:0000313" key="11">
    <source>
        <dbReference type="Proteomes" id="UP000288794"/>
    </source>
</evidence>
<dbReference type="Pfam" id="PF00857">
    <property type="entry name" value="Isochorismatase"/>
    <property type="match status" value="1"/>
</dbReference>
<dbReference type="FunFam" id="3.40.50.850:FF:000006">
    <property type="entry name" value="Bifunctional pyrazinamidase/nicotinamidase"/>
    <property type="match status" value="1"/>
</dbReference>
<protein>
    <recommendedName>
        <fullName evidence="8">Nicotinamidase</fullName>
        <ecNumber evidence="6">3.5.1.19</ecNumber>
    </recommendedName>
    <alternativeName>
        <fullName evidence="7">Nicotinamide deamidase</fullName>
    </alternativeName>
</protein>
<dbReference type="CDD" id="cd01011">
    <property type="entry name" value="nicotinamidase"/>
    <property type="match status" value="1"/>
</dbReference>
<dbReference type="GO" id="GO:0046872">
    <property type="term" value="F:metal ion binding"/>
    <property type="evidence" value="ECO:0007669"/>
    <property type="project" value="UniProtKB-KW"/>
</dbReference>
<evidence type="ECO:0000256" key="3">
    <source>
        <dbReference type="ARBA" id="ARBA00022723"/>
    </source>
</evidence>
<comment type="caution">
    <text evidence="10">The sequence shown here is derived from an EMBL/GenBank/DDBJ whole genome shotgun (WGS) entry which is preliminary data.</text>
</comment>
<keyword evidence="11" id="KW-1185">Reference proteome</keyword>
<gene>
    <name evidence="10" type="ORF">ED28_01920</name>
</gene>
<comment type="pathway">
    <text evidence="5">Cofactor biosynthesis; nicotinate biosynthesis; nicotinate from nicotinamide: step 1/1.</text>
</comment>
<keyword evidence="3" id="KW-0479">Metal-binding</keyword>
<dbReference type="Proteomes" id="UP000288794">
    <property type="component" value="Unassembled WGS sequence"/>
</dbReference>
<organism evidence="10 11">
    <name type="scientific">[Pantoea] beijingensis</name>
    <dbReference type="NCBI Taxonomy" id="1324864"/>
    <lineage>
        <taxon>Bacteria</taxon>
        <taxon>Pseudomonadati</taxon>
        <taxon>Pseudomonadota</taxon>
        <taxon>Gammaproteobacteria</taxon>
        <taxon>Enterobacterales</taxon>
        <taxon>Erwiniaceae</taxon>
        <taxon>Erwinia</taxon>
    </lineage>
</organism>
<keyword evidence="4" id="KW-0378">Hydrolase</keyword>
<sequence length="203" mass="22350">MPQRALVLIDLQNDFCAGGALAVQQGDEVIVIANQLAQQFRQRGDLVIATQDWHPADHGSFASVAQQPIGEVGELNGLSQRWWPDHAVQHTPGADFHPDLDVSVFDAVFRKGEYADVDSYSAFFDNGHQRQTQLHSWLQQRGISSLVMMGLATDYCVKFSVLDALALGYNVEVIRQGCRGVNTLPEDSNNALREMATRGATVL</sequence>
<dbReference type="SUPFAM" id="SSF52499">
    <property type="entry name" value="Isochorismatase-like hydrolases"/>
    <property type="match status" value="1"/>
</dbReference>
<evidence type="ECO:0000313" key="10">
    <source>
        <dbReference type="EMBL" id="RWR03767.1"/>
    </source>
</evidence>
<evidence type="ECO:0000256" key="4">
    <source>
        <dbReference type="ARBA" id="ARBA00022801"/>
    </source>
</evidence>
<dbReference type="AlphaFoldDB" id="A0A443II79"/>
<evidence type="ECO:0000256" key="7">
    <source>
        <dbReference type="ARBA" id="ARBA00043224"/>
    </source>
</evidence>
<feature type="domain" description="Isochorismatase-like" evidence="9">
    <location>
        <begin position="5"/>
        <end position="203"/>
    </location>
</feature>
<evidence type="ECO:0000256" key="8">
    <source>
        <dbReference type="ARBA" id="ARBA00072277"/>
    </source>
</evidence>
<dbReference type="PANTHER" id="PTHR11080">
    <property type="entry name" value="PYRAZINAMIDASE/NICOTINAMIDASE"/>
    <property type="match status" value="1"/>
</dbReference>
<dbReference type="Gene3D" id="3.40.50.850">
    <property type="entry name" value="Isochorismatase-like"/>
    <property type="match status" value="1"/>
</dbReference>
<dbReference type="InterPro" id="IPR036380">
    <property type="entry name" value="Isochorismatase-like_sf"/>
</dbReference>
<dbReference type="EC" id="3.5.1.19" evidence="6"/>
<evidence type="ECO:0000256" key="2">
    <source>
        <dbReference type="ARBA" id="ARBA00022642"/>
    </source>
</evidence>
<dbReference type="PANTHER" id="PTHR11080:SF2">
    <property type="entry name" value="LD05707P"/>
    <property type="match status" value="1"/>
</dbReference>
<evidence type="ECO:0000259" key="9">
    <source>
        <dbReference type="Pfam" id="PF00857"/>
    </source>
</evidence>
<evidence type="ECO:0000256" key="5">
    <source>
        <dbReference type="ARBA" id="ARBA00037900"/>
    </source>
</evidence>
<dbReference type="InterPro" id="IPR052347">
    <property type="entry name" value="Isochorismatase_Nicotinamidase"/>
</dbReference>
<dbReference type="GO" id="GO:0008936">
    <property type="term" value="F:nicotinamidase activity"/>
    <property type="evidence" value="ECO:0007669"/>
    <property type="project" value="UniProtKB-EC"/>
</dbReference>
<dbReference type="GO" id="GO:0019363">
    <property type="term" value="P:pyridine nucleotide biosynthetic process"/>
    <property type="evidence" value="ECO:0007669"/>
    <property type="project" value="UniProtKB-KW"/>
</dbReference>